<protein>
    <recommendedName>
        <fullName evidence="4">CBM6 domain-containing protein</fullName>
    </recommendedName>
</protein>
<evidence type="ECO:0000313" key="2">
    <source>
        <dbReference type="EMBL" id="BCB86511.1"/>
    </source>
</evidence>
<organism evidence="2 3">
    <name type="scientific">Phytohabitans suffuscus</name>
    <dbReference type="NCBI Taxonomy" id="624315"/>
    <lineage>
        <taxon>Bacteria</taxon>
        <taxon>Bacillati</taxon>
        <taxon>Actinomycetota</taxon>
        <taxon>Actinomycetes</taxon>
        <taxon>Micromonosporales</taxon>
        <taxon>Micromonosporaceae</taxon>
    </lineage>
</organism>
<gene>
    <name evidence="2" type="ORF">Psuf_038240</name>
</gene>
<feature type="compositionally biased region" description="Low complexity" evidence="1">
    <location>
        <begin position="37"/>
        <end position="106"/>
    </location>
</feature>
<reference evidence="2 3" key="1">
    <citation type="submission" date="2020-03" db="EMBL/GenBank/DDBJ databases">
        <title>Whole genome shotgun sequence of Phytohabitans suffuscus NBRC 105367.</title>
        <authorList>
            <person name="Komaki H."/>
            <person name="Tamura T."/>
        </authorList>
    </citation>
    <scope>NUCLEOTIDE SEQUENCE [LARGE SCALE GENOMIC DNA]</scope>
    <source>
        <strain evidence="2 3">NBRC 105367</strain>
    </source>
</reference>
<evidence type="ECO:0000313" key="3">
    <source>
        <dbReference type="Proteomes" id="UP000503011"/>
    </source>
</evidence>
<dbReference type="SUPFAM" id="SSF49785">
    <property type="entry name" value="Galactose-binding domain-like"/>
    <property type="match status" value="1"/>
</dbReference>
<accession>A0A6F8YKN8</accession>
<evidence type="ECO:0000256" key="1">
    <source>
        <dbReference type="SAM" id="MobiDB-lite"/>
    </source>
</evidence>
<dbReference type="KEGG" id="psuu:Psuf_038240"/>
<keyword evidence="3" id="KW-1185">Reference proteome</keyword>
<feature type="region of interest" description="Disordered" evidence="1">
    <location>
        <begin position="25"/>
        <end position="106"/>
    </location>
</feature>
<reference evidence="2 3" key="2">
    <citation type="submission" date="2020-03" db="EMBL/GenBank/DDBJ databases">
        <authorList>
            <person name="Ichikawa N."/>
            <person name="Kimura A."/>
            <person name="Kitahashi Y."/>
            <person name="Uohara A."/>
        </authorList>
    </citation>
    <scope>NUCLEOTIDE SEQUENCE [LARGE SCALE GENOMIC DNA]</scope>
    <source>
        <strain evidence="2 3">NBRC 105367</strain>
    </source>
</reference>
<sequence>MAGAAALASLGAVVLVGAVRFERPAGETAAAQRSPEPAVSHASPHPSASAAVTATPTGVPTPTAAPTTPHSLVTPSPRAPATGSSRPAPASTPGPTATAPAPRTSAAPARFTPISVQAEHPDNTIAGGARVTACATCDGGARVRYLGKVVVYLDVPTGGTRTVTVTYEADGHREIKVAINSAAPRTFETSGTGWDVPRTFRFTAAIPAGRVAIALYNDTSSPPDVDKVTIS</sequence>
<dbReference type="InterPro" id="IPR008979">
    <property type="entry name" value="Galactose-bd-like_sf"/>
</dbReference>
<dbReference type="EMBL" id="AP022871">
    <property type="protein sequence ID" value="BCB86511.1"/>
    <property type="molecule type" value="Genomic_DNA"/>
</dbReference>
<name>A0A6F8YKN8_9ACTN</name>
<dbReference type="Gene3D" id="2.60.120.260">
    <property type="entry name" value="Galactose-binding domain-like"/>
    <property type="match status" value="1"/>
</dbReference>
<dbReference type="Proteomes" id="UP000503011">
    <property type="component" value="Chromosome"/>
</dbReference>
<dbReference type="AlphaFoldDB" id="A0A6F8YKN8"/>
<evidence type="ECO:0008006" key="4">
    <source>
        <dbReference type="Google" id="ProtNLM"/>
    </source>
</evidence>
<proteinExistence type="predicted"/>